<gene>
    <name evidence="2" type="ORF">TRFO_37141</name>
</gene>
<dbReference type="RefSeq" id="XP_068349782.1">
    <property type="nucleotide sequence ID" value="XM_068511252.1"/>
</dbReference>
<keyword evidence="3" id="KW-1185">Reference proteome</keyword>
<accession>A0A1J4JGR5</accession>
<feature type="region of interest" description="Disordered" evidence="1">
    <location>
        <begin position="1"/>
        <end position="25"/>
    </location>
</feature>
<name>A0A1J4JGR5_9EUKA</name>
<dbReference type="AlphaFoldDB" id="A0A1J4JGR5"/>
<evidence type="ECO:0000313" key="2">
    <source>
        <dbReference type="EMBL" id="OHS96645.1"/>
    </source>
</evidence>
<dbReference type="Proteomes" id="UP000179807">
    <property type="component" value="Unassembled WGS sequence"/>
</dbReference>
<reference evidence="2" key="1">
    <citation type="submission" date="2016-10" db="EMBL/GenBank/DDBJ databases">
        <authorList>
            <person name="Benchimol M."/>
            <person name="Almeida L.G."/>
            <person name="Vasconcelos A.T."/>
            <person name="Perreira-Neves A."/>
            <person name="Rosa I.A."/>
            <person name="Tasca T."/>
            <person name="Bogo M.R."/>
            <person name="de Souza W."/>
        </authorList>
    </citation>
    <scope>NUCLEOTIDE SEQUENCE [LARGE SCALE GENOMIC DNA]</scope>
    <source>
        <strain evidence="2">K</strain>
    </source>
</reference>
<evidence type="ECO:0000313" key="3">
    <source>
        <dbReference type="Proteomes" id="UP000179807"/>
    </source>
</evidence>
<dbReference type="VEuPathDB" id="TrichDB:TRFO_37141"/>
<protein>
    <submittedName>
        <fullName evidence="2">Uncharacterized protein</fullName>
    </submittedName>
</protein>
<dbReference type="OrthoDB" id="10635587at2759"/>
<dbReference type="EMBL" id="MLAK01001161">
    <property type="protein sequence ID" value="OHS96645.1"/>
    <property type="molecule type" value="Genomic_DNA"/>
</dbReference>
<evidence type="ECO:0000256" key="1">
    <source>
        <dbReference type="SAM" id="MobiDB-lite"/>
    </source>
</evidence>
<organism evidence="2 3">
    <name type="scientific">Tritrichomonas foetus</name>
    <dbReference type="NCBI Taxonomy" id="1144522"/>
    <lineage>
        <taxon>Eukaryota</taxon>
        <taxon>Metamonada</taxon>
        <taxon>Parabasalia</taxon>
        <taxon>Tritrichomonadida</taxon>
        <taxon>Tritrichomonadidae</taxon>
        <taxon>Tritrichomonas</taxon>
    </lineage>
</organism>
<sequence length="270" mass="31189">MKQSKSKSSLKGESDHPKSTSAAQKQINEEQSLIINSKHPFEISGVANGKSLTMTQKAIICCMNLQDGSASEIQILKFLRKHWQFIRKNSSKDYRDSANTRLLHINFRTKKNGMTLFVETEPNSGIWKCNTNCDDSPNEHAKFENSLLDVFRSRLCEEKNGFTLDELVEKSSEFINSPGYFYELNNYDPTGKRRIRAMLSILVNKKELSFDINTNQYNLRSNKKRHHPSAIVRKNEMPDAWKKVNIRDISIDEMYKHVKKNSNNHKNGQT</sequence>
<dbReference type="GeneID" id="94845956"/>
<comment type="caution">
    <text evidence="2">The sequence shown here is derived from an EMBL/GenBank/DDBJ whole genome shotgun (WGS) entry which is preliminary data.</text>
</comment>
<proteinExistence type="predicted"/>